<reference evidence="2 3" key="1">
    <citation type="submission" date="2019-01" db="EMBL/GenBank/DDBJ databases">
        <title>Lactibacter flavus gen. nov., sp. nov., a novel bacterium of the family Propionibacteriaceae isolated from raw milk and dairy products.</title>
        <authorList>
            <person name="Huptas C."/>
            <person name="Wenning M."/>
            <person name="Breitenwieser F."/>
            <person name="Doll E."/>
            <person name="Von Neubeck M."/>
            <person name="Busse H.-J."/>
            <person name="Scherer S."/>
        </authorList>
    </citation>
    <scope>NUCLEOTIDE SEQUENCE [LARGE SCALE GENOMIC DNA]</scope>
    <source>
        <strain evidence="2 3">KCTC 33808</strain>
    </source>
</reference>
<feature type="transmembrane region" description="Helical" evidence="1">
    <location>
        <begin position="432"/>
        <end position="452"/>
    </location>
</feature>
<evidence type="ECO:0000313" key="3">
    <source>
        <dbReference type="Proteomes" id="UP000292373"/>
    </source>
</evidence>
<keyword evidence="1" id="KW-1133">Transmembrane helix</keyword>
<protein>
    <submittedName>
        <fullName evidence="2">Uncharacterized protein</fullName>
    </submittedName>
</protein>
<keyword evidence="1" id="KW-0812">Transmembrane</keyword>
<feature type="transmembrane region" description="Helical" evidence="1">
    <location>
        <begin position="291"/>
        <end position="311"/>
    </location>
</feature>
<comment type="caution">
    <text evidence="2">The sequence shown here is derived from an EMBL/GenBank/DDBJ whole genome shotgun (WGS) entry which is preliminary data.</text>
</comment>
<feature type="transmembrane region" description="Helical" evidence="1">
    <location>
        <begin position="483"/>
        <end position="503"/>
    </location>
</feature>
<feature type="transmembrane region" description="Helical" evidence="1">
    <location>
        <begin position="318"/>
        <end position="338"/>
    </location>
</feature>
<feature type="transmembrane region" description="Helical" evidence="1">
    <location>
        <begin position="157"/>
        <end position="180"/>
    </location>
</feature>
<feature type="transmembrane region" description="Helical" evidence="1">
    <location>
        <begin position="523"/>
        <end position="540"/>
    </location>
</feature>
<feature type="transmembrane region" description="Helical" evidence="1">
    <location>
        <begin position="266"/>
        <end position="285"/>
    </location>
</feature>
<dbReference type="RefSeq" id="WP_165489981.1">
    <property type="nucleotide sequence ID" value="NZ_SDMQ01000001.1"/>
</dbReference>
<feature type="transmembrane region" description="Helical" evidence="1">
    <location>
        <begin position="226"/>
        <end position="245"/>
    </location>
</feature>
<sequence length="559" mass="57454">MAFPTFGIAVLLVVLVAALVSLPSAQGVLRSWWGSTALALLMLVGYGAAVGSLGASATVHARTKLGRRLPPVVSLAPPVLVLLLVGPPAGVGAVIMGSATWGAIVVSLLALRTASTQRVRWTLRAVALGLPSWLLAALGVGYLAATGSPHEVVPWLLPAQLAVVVGGIVVVPAILVTELVDAFSAEGWIGRWLTPESERRAWAALTVKTTATIALVIYLGSQGIALAGWGQSAIVALLVLVLLALEPFVSFGDLRHGTGVGGRLRVSITVAMAAVGVLVVAYLLLMALLRPLTLAGLLLVALAVMFTPELFAHGASRIITVTGAGVVASWAWAVGPTIGLAPTTFDPLNIAVVAIIVVFLGAVVVQVFLALRDRQLGFPVLVIAVAAGPLAHVVTHERAGVAPVNLLVLPALALALLLGRRFRRRLVETGEVIRWSVLSLIAIDVTAAATLATGPVKAGLLGLSLVALGITPLLFSPRGVSRVRTAGLVCALFTAFAGTLSVSVHLTDSTNLIELLDDLSTEFFWIIAFPVSAALSAAAAPHHPGKGPHTAGPTESPMG</sequence>
<keyword evidence="3" id="KW-1185">Reference proteome</keyword>
<feature type="transmembrane region" description="Helical" evidence="1">
    <location>
        <begin position="458"/>
        <end position="476"/>
    </location>
</feature>
<dbReference type="AlphaFoldDB" id="A0A4Q9KH99"/>
<feature type="transmembrane region" description="Helical" evidence="1">
    <location>
        <begin position="400"/>
        <end position="420"/>
    </location>
</feature>
<evidence type="ECO:0000313" key="2">
    <source>
        <dbReference type="EMBL" id="TBT88723.1"/>
    </source>
</evidence>
<feature type="transmembrane region" description="Helical" evidence="1">
    <location>
        <begin position="37"/>
        <end position="57"/>
    </location>
</feature>
<dbReference type="EMBL" id="SDMQ01000001">
    <property type="protein sequence ID" value="TBT88723.1"/>
    <property type="molecule type" value="Genomic_DNA"/>
</dbReference>
<feature type="transmembrane region" description="Helical" evidence="1">
    <location>
        <begin position="123"/>
        <end position="145"/>
    </location>
</feature>
<name>A0A4Q9KH99_9ACTN</name>
<feature type="transmembrane region" description="Helical" evidence="1">
    <location>
        <begin position="69"/>
        <end position="85"/>
    </location>
</feature>
<evidence type="ECO:0000256" key="1">
    <source>
        <dbReference type="SAM" id="Phobius"/>
    </source>
</evidence>
<dbReference type="Proteomes" id="UP000292373">
    <property type="component" value="Unassembled WGS sequence"/>
</dbReference>
<feature type="transmembrane region" description="Helical" evidence="1">
    <location>
        <begin position="350"/>
        <end position="369"/>
    </location>
</feature>
<keyword evidence="1" id="KW-0472">Membrane</keyword>
<organism evidence="2 3">
    <name type="scientific">Propioniciclava sinopodophylli</name>
    <dbReference type="NCBI Taxonomy" id="1837344"/>
    <lineage>
        <taxon>Bacteria</taxon>
        <taxon>Bacillati</taxon>
        <taxon>Actinomycetota</taxon>
        <taxon>Actinomycetes</taxon>
        <taxon>Propionibacteriales</taxon>
        <taxon>Propionibacteriaceae</taxon>
        <taxon>Propioniciclava</taxon>
    </lineage>
</organism>
<feature type="transmembrane region" description="Helical" evidence="1">
    <location>
        <begin position="91"/>
        <end position="111"/>
    </location>
</feature>
<accession>A0A4Q9KH99</accession>
<feature type="transmembrane region" description="Helical" evidence="1">
    <location>
        <begin position="201"/>
        <end position="220"/>
    </location>
</feature>
<gene>
    <name evidence="2" type="ORF">ET989_01965</name>
</gene>
<feature type="transmembrane region" description="Helical" evidence="1">
    <location>
        <begin position="376"/>
        <end position="394"/>
    </location>
</feature>
<proteinExistence type="predicted"/>